<name>V5GJX8_ANOGL</name>
<feature type="compositionally biased region" description="Basic and acidic residues" evidence="1">
    <location>
        <begin position="85"/>
        <end position="94"/>
    </location>
</feature>
<feature type="domain" description="Ig-like" evidence="2">
    <location>
        <begin position="94"/>
        <end position="132"/>
    </location>
</feature>
<dbReference type="InterPro" id="IPR013098">
    <property type="entry name" value="Ig_I-set"/>
</dbReference>
<dbReference type="InterPro" id="IPR013783">
    <property type="entry name" value="Ig-like_fold"/>
</dbReference>
<feature type="region of interest" description="Disordered" evidence="1">
    <location>
        <begin position="67"/>
        <end position="94"/>
    </location>
</feature>
<evidence type="ECO:0000313" key="3">
    <source>
        <dbReference type="EMBL" id="JAB60728.1"/>
    </source>
</evidence>
<sequence>VEGFPVKLEVKAEGFPAPKITWTRNGAEVISDNKHIKIIEQPDGSSALLLDAADVARDALTYKAIASNEAGESDTSAPLTVKPSAKPDEPEERPMFLHALRDVLTDEGEPLVLEAPFTGNPIRSVEWTKDGE</sequence>
<dbReference type="PANTHER" id="PTHR47633:SF4">
    <property type="entry name" value="MYOPALLADIN ISOFORM X1"/>
    <property type="match status" value="1"/>
</dbReference>
<dbReference type="PROSITE" id="PS50835">
    <property type="entry name" value="IG_LIKE"/>
    <property type="match status" value="2"/>
</dbReference>
<proteinExistence type="predicted"/>
<feature type="non-terminal residue" evidence="3">
    <location>
        <position position="1"/>
    </location>
</feature>
<evidence type="ECO:0000259" key="2">
    <source>
        <dbReference type="PROSITE" id="PS50835"/>
    </source>
</evidence>
<dbReference type="EMBL" id="GALX01007738">
    <property type="protein sequence ID" value="JAB60728.1"/>
    <property type="molecule type" value="Transcribed_RNA"/>
</dbReference>
<dbReference type="AlphaFoldDB" id="V5GJX8"/>
<dbReference type="Pfam" id="PF07679">
    <property type="entry name" value="I-set"/>
    <property type="match status" value="1"/>
</dbReference>
<feature type="domain" description="Ig-like" evidence="2">
    <location>
        <begin position="1"/>
        <end position="80"/>
    </location>
</feature>
<organism evidence="3">
    <name type="scientific">Anoplophora glabripennis</name>
    <name type="common">Asian longhorn beetle</name>
    <name type="synonym">Anoplophora nobilis</name>
    <dbReference type="NCBI Taxonomy" id="217634"/>
    <lineage>
        <taxon>Eukaryota</taxon>
        <taxon>Metazoa</taxon>
        <taxon>Ecdysozoa</taxon>
        <taxon>Arthropoda</taxon>
        <taxon>Hexapoda</taxon>
        <taxon>Insecta</taxon>
        <taxon>Pterygota</taxon>
        <taxon>Neoptera</taxon>
        <taxon>Endopterygota</taxon>
        <taxon>Coleoptera</taxon>
        <taxon>Polyphaga</taxon>
        <taxon>Cucujiformia</taxon>
        <taxon>Chrysomeloidea</taxon>
        <taxon>Cerambycidae</taxon>
        <taxon>Lamiinae</taxon>
        <taxon>Lamiini</taxon>
        <taxon>Anoplophora</taxon>
    </lineage>
</organism>
<dbReference type="PANTHER" id="PTHR47633">
    <property type="entry name" value="IMMUNOGLOBULIN"/>
    <property type="match status" value="1"/>
</dbReference>
<dbReference type="InterPro" id="IPR036179">
    <property type="entry name" value="Ig-like_dom_sf"/>
</dbReference>
<gene>
    <name evidence="3" type="primary">MYPN</name>
</gene>
<accession>V5GJX8</accession>
<reference evidence="3" key="1">
    <citation type="submission" date="2013-07" db="EMBL/GenBank/DDBJ databases">
        <title>Midgut Transcriptome Profiling of Anoplphora glabripennis, a Lignocellulose Degrading, Wood-Boring Cerambycid.</title>
        <authorList>
            <person name="Scully E.D."/>
            <person name="Hoover K."/>
            <person name="Carlson J.E."/>
            <person name="Tien M."/>
            <person name="Geib S.M."/>
        </authorList>
    </citation>
    <scope>NUCLEOTIDE SEQUENCE</scope>
</reference>
<protein>
    <submittedName>
        <fullName evidence="3">Myopalladin</fullName>
    </submittedName>
</protein>
<evidence type="ECO:0000256" key="1">
    <source>
        <dbReference type="SAM" id="MobiDB-lite"/>
    </source>
</evidence>
<dbReference type="Gene3D" id="2.60.40.10">
    <property type="entry name" value="Immunoglobulins"/>
    <property type="match status" value="2"/>
</dbReference>
<dbReference type="InterPro" id="IPR007110">
    <property type="entry name" value="Ig-like_dom"/>
</dbReference>
<dbReference type="SUPFAM" id="SSF48726">
    <property type="entry name" value="Immunoglobulin"/>
    <property type="match status" value="2"/>
</dbReference>
<feature type="non-terminal residue" evidence="3">
    <location>
        <position position="132"/>
    </location>
</feature>